<keyword evidence="8 11" id="KW-0472">Membrane</keyword>
<comment type="function">
    <text evidence="10 11">F(1)F(0) ATP synthase produces ATP from ADP in the presence of a proton or sodium gradient. F-type ATPases consist of two structural domains, F(1) containing the extramembraneous catalytic core and F(0) containing the membrane proton channel, linked together by a central stalk and a peripheral stalk. During catalysis, ATP synthesis in the catalytic domain of F(1) is coupled via a rotary mechanism of the central stalk subunits to proton translocation.</text>
</comment>
<evidence type="ECO:0000256" key="9">
    <source>
        <dbReference type="ARBA" id="ARBA00023310"/>
    </source>
</evidence>
<evidence type="ECO:0000256" key="6">
    <source>
        <dbReference type="ARBA" id="ARBA00022989"/>
    </source>
</evidence>
<evidence type="ECO:0000256" key="10">
    <source>
        <dbReference type="ARBA" id="ARBA00025198"/>
    </source>
</evidence>
<keyword evidence="5 11" id="KW-0375">Hydrogen ion transport</keyword>
<dbReference type="InterPro" id="IPR002146">
    <property type="entry name" value="ATP_synth_b/b'su_bac/chlpt"/>
</dbReference>
<comment type="function">
    <text evidence="11">Component of the F(0) channel, it forms part of the peripheral stalk, linking F(1) to F(0).</text>
</comment>
<keyword evidence="14" id="KW-0934">Plastid</keyword>
<keyword evidence="2 11" id="KW-0813">Transport</keyword>
<keyword evidence="9 11" id="KW-0066">ATP synthesis</keyword>
<keyword evidence="13" id="KW-0175">Coiled coil</keyword>
<evidence type="ECO:0000313" key="14">
    <source>
        <dbReference type="EMBL" id="AID67581.1"/>
    </source>
</evidence>
<geneLocation type="chloroplast" evidence="14"/>
<keyword evidence="14" id="KW-0150">Chloroplast</keyword>
<evidence type="ECO:0000256" key="8">
    <source>
        <dbReference type="ARBA" id="ARBA00023136"/>
    </source>
</evidence>
<feature type="transmembrane region" description="Helical" evidence="11">
    <location>
        <begin position="20"/>
        <end position="38"/>
    </location>
</feature>
<keyword evidence="7 11" id="KW-0406">Ion transport</keyword>
<dbReference type="GO" id="GO:0045259">
    <property type="term" value="C:proton-transporting ATP synthase complex"/>
    <property type="evidence" value="ECO:0007669"/>
    <property type="project" value="UniProtKB-KW"/>
</dbReference>
<organism evidence="14">
    <name type="scientific">Picocystis salinarum</name>
    <dbReference type="NCBI Taxonomy" id="88271"/>
    <lineage>
        <taxon>Eukaryota</taxon>
        <taxon>Viridiplantae</taxon>
        <taxon>Chlorophyta</taxon>
        <taxon>Picocystophyceae</taxon>
        <taxon>Picocystales</taxon>
        <taxon>Picocystaceae</taxon>
        <taxon>Picocystis</taxon>
    </lineage>
</organism>
<keyword evidence="4 11" id="KW-0812">Transmembrane</keyword>
<comment type="subunit">
    <text evidence="11">F-type ATPases have 2 components, F(1) - the catalytic core - and F(0) - the membrane proton channel. F(1) has five subunits: alpha(3), beta(3), gamma(1), delta(1), epsilon(1). F(0) has four main subunits: a(1), b(1), b'(1) and c(10-14). The alpha and beta chains form an alternating ring which encloses part of the gamma chain. F(1) is attached to F(0) by a central stalk formed by the gamma and epsilon chains, while a peripheral stalk is formed by the delta, b and b' chains.</text>
</comment>
<dbReference type="Pfam" id="PF00430">
    <property type="entry name" value="ATP-synt_B"/>
    <property type="match status" value="1"/>
</dbReference>
<proteinExistence type="inferred from homology"/>
<evidence type="ECO:0000256" key="5">
    <source>
        <dbReference type="ARBA" id="ARBA00022781"/>
    </source>
</evidence>
<comment type="miscellaneous">
    <text evidence="11">In plastids the F-type ATPase is also known as CF(1)CF(0).</text>
</comment>
<feature type="coiled-coil region" evidence="13">
    <location>
        <begin position="42"/>
        <end position="83"/>
    </location>
</feature>
<evidence type="ECO:0000256" key="4">
    <source>
        <dbReference type="ARBA" id="ARBA00022692"/>
    </source>
</evidence>
<dbReference type="AlphaFoldDB" id="A0A088CJ48"/>
<evidence type="ECO:0000256" key="11">
    <source>
        <dbReference type="HAMAP-Rule" id="MF_01398"/>
    </source>
</evidence>
<dbReference type="CDD" id="cd06503">
    <property type="entry name" value="ATP-synt_Fo_b"/>
    <property type="match status" value="1"/>
</dbReference>
<evidence type="ECO:0000256" key="1">
    <source>
        <dbReference type="ARBA" id="ARBA00004167"/>
    </source>
</evidence>
<dbReference type="GeneID" id="20355989"/>
<dbReference type="PANTHER" id="PTHR34264:SF3">
    <property type="entry name" value="ATP SYNTHASE SUBUNIT B, CHLOROPLASTIC"/>
    <property type="match status" value="1"/>
</dbReference>
<protein>
    <recommendedName>
        <fullName evidence="11">ATP synthase subunit b, chloroplastic</fullName>
    </recommendedName>
    <alternativeName>
        <fullName evidence="11">ATP synthase F(0) sector subunit b</fullName>
    </alternativeName>
    <alternativeName>
        <fullName evidence="11">ATPase subunit I</fullName>
    </alternativeName>
</protein>
<comment type="similarity">
    <text evidence="11 12">Belongs to the ATPase B chain family.</text>
</comment>
<sequence>MNANFGFNTNILETNVLNLAPVIGIVVYFGGDILRGLLTARQKAIQNTIDDAEKKYKTALKQLHAAEQQFSIAKSKAEEIRAQGKDAAAEGARKFTERAEEDITRLEETKQLSLRLEEQKAMQELCQKVVSLALLQVREKLQNRLDASLHKRVNDIHIALFERL</sequence>
<evidence type="ECO:0000256" key="3">
    <source>
        <dbReference type="ARBA" id="ARBA00022547"/>
    </source>
</evidence>
<keyword evidence="3 11" id="KW-0138">CF(0)</keyword>
<dbReference type="RefSeq" id="YP_009057761.1">
    <property type="nucleotide sequence ID" value="NC_024828.1"/>
</dbReference>
<keyword evidence="11" id="KW-0793">Thylakoid</keyword>
<gene>
    <name evidence="11 14" type="primary">atpF</name>
</gene>
<dbReference type="GO" id="GO:0046933">
    <property type="term" value="F:proton-transporting ATP synthase activity, rotational mechanism"/>
    <property type="evidence" value="ECO:0007669"/>
    <property type="project" value="UniProtKB-UniRule"/>
</dbReference>
<evidence type="ECO:0000256" key="12">
    <source>
        <dbReference type="RuleBase" id="RU003848"/>
    </source>
</evidence>
<evidence type="ECO:0000256" key="13">
    <source>
        <dbReference type="SAM" id="Coils"/>
    </source>
</evidence>
<name>A0A088CJ48_9CHLO</name>
<dbReference type="EMBL" id="KJ746599">
    <property type="protein sequence ID" value="AID67581.1"/>
    <property type="molecule type" value="Genomic_DNA"/>
</dbReference>
<keyword evidence="6 11" id="KW-1133">Transmembrane helix</keyword>
<dbReference type="GO" id="GO:0009535">
    <property type="term" value="C:chloroplast thylakoid membrane"/>
    <property type="evidence" value="ECO:0007669"/>
    <property type="project" value="UniProtKB-SubCell"/>
</dbReference>
<evidence type="ECO:0000256" key="2">
    <source>
        <dbReference type="ARBA" id="ARBA00022448"/>
    </source>
</evidence>
<reference evidence="14" key="1">
    <citation type="journal article" date="2014" name="BMC Genomics">
        <title>Six newly sequenced chloroplast genomes from prasinophyte green algae provide insights into the relationships among prasinophyte lineages and the diversity of streamlined genome architecture in picoplanktonic species.</title>
        <authorList>
            <person name="Lemieux C."/>
            <person name="Otis C."/>
            <person name="Turmel M."/>
        </authorList>
    </citation>
    <scope>NUCLEOTIDE SEQUENCE</scope>
</reference>
<dbReference type="PANTHER" id="PTHR34264">
    <property type="entry name" value="ATP SYNTHASE SUBUNIT B, CHLOROPLASTIC"/>
    <property type="match status" value="1"/>
</dbReference>
<evidence type="ECO:0000256" key="7">
    <source>
        <dbReference type="ARBA" id="ARBA00023065"/>
    </source>
</evidence>
<accession>A0A088CJ48</accession>
<dbReference type="HAMAP" id="MF_01398">
    <property type="entry name" value="ATP_synth_b_bprime"/>
    <property type="match status" value="1"/>
</dbReference>
<comment type="subcellular location">
    <subcellularLocation>
        <location evidence="1">Membrane</location>
        <topology evidence="1">Single-pass membrane protein</topology>
    </subcellularLocation>
    <subcellularLocation>
        <location evidence="11">Plastid</location>
        <location evidence="11">Chloroplast thylakoid membrane</location>
        <topology evidence="11">Single-pass membrane protein</topology>
    </subcellularLocation>
</comment>